<dbReference type="AlphaFoldDB" id="A0A849ART5"/>
<evidence type="ECO:0000256" key="1">
    <source>
        <dbReference type="ARBA" id="ARBA00022729"/>
    </source>
</evidence>
<accession>A0A849ART5</accession>
<proteinExistence type="predicted"/>
<organism evidence="3 4">
    <name type="scientific">Brevibacterium luteolum</name>
    <dbReference type="NCBI Taxonomy" id="199591"/>
    <lineage>
        <taxon>Bacteria</taxon>
        <taxon>Bacillati</taxon>
        <taxon>Actinomycetota</taxon>
        <taxon>Actinomycetes</taxon>
        <taxon>Micrococcales</taxon>
        <taxon>Brevibacteriaceae</taxon>
        <taxon>Brevibacterium</taxon>
    </lineage>
</organism>
<gene>
    <name evidence="3" type="ORF">HLA91_03755</name>
</gene>
<protein>
    <submittedName>
        <fullName evidence="3">Amino acid ABC transporter substrate-binding protein</fullName>
    </submittedName>
</protein>
<evidence type="ECO:0000313" key="3">
    <source>
        <dbReference type="EMBL" id="NNG78492.1"/>
    </source>
</evidence>
<dbReference type="InterPro" id="IPR001638">
    <property type="entry name" value="Solute-binding_3/MltF_N"/>
</dbReference>
<dbReference type="PANTHER" id="PTHR35936">
    <property type="entry name" value="MEMBRANE-BOUND LYTIC MUREIN TRANSGLYCOSYLASE F"/>
    <property type="match status" value="1"/>
</dbReference>
<dbReference type="CDD" id="cd13530">
    <property type="entry name" value="PBP2_peptides_like"/>
    <property type="match status" value="1"/>
</dbReference>
<evidence type="ECO:0000259" key="2">
    <source>
        <dbReference type="SMART" id="SM00062"/>
    </source>
</evidence>
<dbReference type="Proteomes" id="UP000549517">
    <property type="component" value="Unassembled WGS sequence"/>
</dbReference>
<sequence length="233" mass="25307">MTPLRLACIDSDAPPLFGPRQSDGTRHGYEPDVAQLVGRALGRQVEWQCMPWDEMIPAVRRGDSDAVLCGQGISPERQALLSYSVPYAVFNETVLVRAGDPARSAQDLTGYRIAAIADSVNEKLARTFSGTELCRFGASADVFGDMLTALKEGDVDAVVDDDVVTVPLGADPSFDVAFTVQTRNPWGIGVAHEHADLLNDINDALRIAQADGSLQAAWTTWMPDLPYPFDEER</sequence>
<comment type="caution">
    <text evidence="3">The sequence shown here is derived from an EMBL/GenBank/DDBJ whole genome shotgun (WGS) entry which is preliminary data.</text>
</comment>
<keyword evidence="1" id="KW-0732">Signal</keyword>
<reference evidence="3 4" key="1">
    <citation type="submission" date="2020-05" db="EMBL/GenBank/DDBJ databases">
        <title>MicrobeNet Type strains.</title>
        <authorList>
            <person name="Nicholson A.C."/>
        </authorList>
    </citation>
    <scope>NUCLEOTIDE SEQUENCE [LARGE SCALE GENOMIC DNA]</scope>
    <source>
        <strain evidence="3 4">CCUG 46604</strain>
    </source>
</reference>
<feature type="domain" description="Solute-binding protein family 3/N-terminal" evidence="2">
    <location>
        <begin position="3"/>
        <end position="224"/>
    </location>
</feature>
<dbReference type="Pfam" id="PF00497">
    <property type="entry name" value="SBP_bac_3"/>
    <property type="match status" value="1"/>
</dbReference>
<dbReference type="SMART" id="SM00062">
    <property type="entry name" value="PBPb"/>
    <property type="match status" value="1"/>
</dbReference>
<dbReference type="EMBL" id="JABEMC010000002">
    <property type="protein sequence ID" value="NNG78492.1"/>
    <property type="molecule type" value="Genomic_DNA"/>
</dbReference>
<name>A0A849ART5_9MICO</name>
<dbReference type="Gene3D" id="3.40.190.10">
    <property type="entry name" value="Periplasmic binding protein-like II"/>
    <property type="match status" value="2"/>
</dbReference>
<evidence type="ECO:0000313" key="4">
    <source>
        <dbReference type="Proteomes" id="UP000549517"/>
    </source>
</evidence>
<dbReference type="SUPFAM" id="SSF53850">
    <property type="entry name" value="Periplasmic binding protein-like II"/>
    <property type="match status" value="1"/>
</dbReference>
<dbReference type="RefSeq" id="WP_170273611.1">
    <property type="nucleotide sequence ID" value="NZ_BAAAKH010000007.1"/>
</dbReference>